<evidence type="ECO:0000313" key="2">
    <source>
        <dbReference type="EMBL" id="SDX89531.1"/>
    </source>
</evidence>
<dbReference type="Proteomes" id="UP000199079">
    <property type="component" value="Unassembled WGS sequence"/>
</dbReference>
<accession>A0A1H3FEW3</accession>
<feature type="region of interest" description="Disordered" evidence="1">
    <location>
        <begin position="55"/>
        <end position="76"/>
    </location>
</feature>
<reference evidence="3" key="1">
    <citation type="submission" date="2016-10" db="EMBL/GenBank/DDBJ databases">
        <authorList>
            <person name="Varghese N."/>
            <person name="Submissions S."/>
        </authorList>
    </citation>
    <scope>NUCLEOTIDE SEQUENCE [LARGE SCALE GENOMIC DNA]</scope>
    <source>
        <strain evidence="3">DC30,IBRC 10041,KCTC 4046</strain>
    </source>
</reference>
<sequence>MDDFDAIARAAVAAAEAADGMDPAIVEDAIRYAREERGTGQSRYRSLLVDVAGADGADEPVRSESAAGAPTTTDRQRAAYARLRDHVERRRGRESDVDGLFD</sequence>
<dbReference type="RefSeq" id="WP_092730799.1">
    <property type="nucleotide sequence ID" value="NZ_FNPC01000002.1"/>
</dbReference>
<evidence type="ECO:0000313" key="3">
    <source>
        <dbReference type="Proteomes" id="UP000199079"/>
    </source>
</evidence>
<dbReference type="EMBL" id="FNPC01000002">
    <property type="protein sequence ID" value="SDX89531.1"/>
    <property type="molecule type" value="Genomic_DNA"/>
</dbReference>
<dbReference type="AlphaFoldDB" id="A0A1H3FEW3"/>
<proteinExistence type="predicted"/>
<gene>
    <name evidence="2" type="ORF">SAMN05216564_10222</name>
</gene>
<evidence type="ECO:0000256" key="1">
    <source>
        <dbReference type="SAM" id="MobiDB-lite"/>
    </source>
</evidence>
<protein>
    <submittedName>
        <fullName evidence="2">Uncharacterized protein</fullName>
    </submittedName>
</protein>
<organism evidence="2 3">
    <name type="scientific">Halopenitus persicus</name>
    <dbReference type="NCBI Taxonomy" id="1048396"/>
    <lineage>
        <taxon>Archaea</taxon>
        <taxon>Methanobacteriati</taxon>
        <taxon>Methanobacteriota</taxon>
        <taxon>Stenosarchaea group</taxon>
        <taxon>Halobacteria</taxon>
        <taxon>Halobacteriales</taxon>
        <taxon>Haloferacaceae</taxon>
        <taxon>Halopenitus</taxon>
    </lineage>
</organism>
<keyword evidence="3" id="KW-1185">Reference proteome</keyword>
<name>A0A1H3FEW3_9EURY</name>
<dbReference type="OrthoDB" id="270022at2157"/>